<evidence type="ECO:0000256" key="1">
    <source>
        <dbReference type="ARBA" id="ARBA00022614"/>
    </source>
</evidence>
<evidence type="ECO:0000256" key="3">
    <source>
        <dbReference type="ARBA" id="ARBA00022741"/>
    </source>
</evidence>
<dbReference type="InterPro" id="IPR055414">
    <property type="entry name" value="LRR_R13L4/SHOC2-like"/>
</dbReference>
<evidence type="ECO:0000259" key="6">
    <source>
        <dbReference type="Pfam" id="PF00931"/>
    </source>
</evidence>
<reference evidence="12" key="2">
    <citation type="submission" date="2025-08" db="UniProtKB">
        <authorList>
            <consortium name="RefSeq"/>
        </authorList>
    </citation>
    <scope>IDENTIFICATION</scope>
    <source>
        <tissue evidence="12">Seedling</tissue>
    </source>
</reference>
<evidence type="ECO:0000259" key="9">
    <source>
        <dbReference type="Pfam" id="PF23598"/>
    </source>
</evidence>
<dbReference type="Gene3D" id="3.40.50.300">
    <property type="entry name" value="P-loop containing nucleotide triphosphate hydrolases"/>
    <property type="match status" value="1"/>
</dbReference>
<feature type="domain" description="R13L1/DRL21-like LRR repeat region" evidence="10">
    <location>
        <begin position="722"/>
        <end position="844"/>
    </location>
</feature>
<evidence type="ECO:0000256" key="4">
    <source>
        <dbReference type="ARBA" id="ARBA00022821"/>
    </source>
</evidence>
<dbReference type="SUPFAM" id="SSF52058">
    <property type="entry name" value="L domain-like"/>
    <property type="match status" value="2"/>
</dbReference>
<dbReference type="Gene3D" id="3.80.10.10">
    <property type="entry name" value="Ribonuclease Inhibitor"/>
    <property type="match status" value="3"/>
</dbReference>
<dbReference type="Pfam" id="PF25019">
    <property type="entry name" value="LRR_R13L1-DRL21"/>
    <property type="match status" value="1"/>
</dbReference>
<keyword evidence="3" id="KW-0547">Nucleotide-binding</keyword>
<dbReference type="InterPro" id="IPR056789">
    <property type="entry name" value="LRR_R13L1-DRL21"/>
</dbReference>
<dbReference type="Gene3D" id="1.10.10.10">
    <property type="entry name" value="Winged helix-like DNA-binding domain superfamily/Winged helix DNA-binding domain"/>
    <property type="match status" value="1"/>
</dbReference>
<dbReference type="GeneID" id="107417466"/>
<dbReference type="InterPro" id="IPR036388">
    <property type="entry name" value="WH-like_DNA-bd_sf"/>
</dbReference>
<feature type="domain" description="Disease resistance R13L4/SHOC-2-like LRR" evidence="9">
    <location>
        <begin position="540"/>
        <end position="634"/>
    </location>
</feature>
<evidence type="ECO:0000313" key="12">
    <source>
        <dbReference type="RefSeq" id="XP_048329512.2"/>
    </source>
</evidence>
<dbReference type="InterPro" id="IPR027417">
    <property type="entry name" value="P-loop_NTPase"/>
</dbReference>
<evidence type="ECO:0000259" key="10">
    <source>
        <dbReference type="Pfam" id="PF25019"/>
    </source>
</evidence>
<dbReference type="Proteomes" id="UP001652623">
    <property type="component" value="Chromosome 2"/>
</dbReference>
<keyword evidence="2" id="KW-0677">Repeat</keyword>
<keyword evidence="4" id="KW-0611">Plant defense</keyword>
<dbReference type="InterPro" id="IPR002182">
    <property type="entry name" value="NB-ARC"/>
</dbReference>
<dbReference type="Pfam" id="PF18052">
    <property type="entry name" value="Rx_N"/>
    <property type="match status" value="1"/>
</dbReference>
<dbReference type="RefSeq" id="XP_048329512.2">
    <property type="nucleotide sequence ID" value="XM_048473555.2"/>
</dbReference>
<protein>
    <submittedName>
        <fullName evidence="12">Disease resistance RPP13-like protein 1</fullName>
    </submittedName>
</protein>
<dbReference type="Pfam" id="PF00931">
    <property type="entry name" value="NB-ARC"/>
    <property type="match status" value="1"/>
</dbReference>
<feature type="domain" description="NB-ARC" evidence="6">
    <location>
        <begin position="167"/>
        <end position="335"/>
    </location>
</feature>
<dbReference type="SUPFAM" id="SSF52047">
    <property type="entry name" value="RNI-like"/>
    <property type="match status" value="1"/>
</dbReference>
<dbReference type="InterPro" id="IPR032675">
    <property type="entry name" value="LRR_dom_sf"/>
</dbReference>
<reference evidence="11" key="1">
    <citation type="submission" date="2025-05" db="UniProtKB">
        <authorList>
            <consortium name="RefSeq"/>
        </authorList>
    </citation>
    <scope>NUCLEOTIDE SEQUENCE [LARGE SCALE GENOMIC DNA]</scope>
</reference>
<dbReference type="Pfam" id="PF23598">
    <property type="entry name" value="LRR_14"/>
    <property type="match status" value="1"/>
</dbReference>
<dbReference type="PRINTS" id="PR00364">
    <property type="entry name" value="DISEASERSIST"/>
</dbReference>
<evidence type="ECO:0000259" key="7">
    <source>
        <dbReference type="Pfam" id="PF18052"/>
    </source>
</evidence>
<dbReference type="InterPro" id="IPR058922">
    <property type="entry name" value="WHD_DRP"/>
</dbReference>
<evidence type="ECO:0000313" key="11">
    <source>
        <dbReference type="Proteomes" id="UP001652623"/>
    </source>
</evidence>
<dbReference type="Gene3D" id="1.20.5.4130">
    <property type="match status" value="1"/>
</dbReference>
<proteinExistence type="predicted"/>
<keyword evidence="5" id="KW-0067">ATP-binding</keyword>
<dbReference type="PANTHER" id="PTHR36766">
    <property type="entry name" value="PLANT BROAD-SPECTRUM MILDEW RESISTANCE PROTEIN RPW8"/>
    <property type="match status" value="1"/>
</dbReference>
<evidence type="ECO:0000256" key="2">
    <source>
        <dbReference type="ARBA" id="ARBA00022737"/>
    </source>
</evidence>
<dbReference type="SMART" id="SM00369">
    <property type="entry name" value="LRR_TYP"/>
    <property type="match status" value="4"/>
</dbReference>
<sequence length="1130" mass="129531">MAAELVAGAFLSVSLRMLVEKLASQEVVDFIRGKKLNEGLLNKLKIMLLSANGVLNDAEEKQIKNRAVRQWLNELKDAIYDAEDLVYEIETEALRCKIEGESRTQVLSFLSTAYAEQRIQEILDRLVFILRQKNFLGLKESVPDFLRRLPTTFLVEECSVYGRDADKRVIVNLLLTDDNSDNKLSVIPIVGMGGIGKTMLAQLIYNDDRVKKHFDIKAWVFVSDEFDILRITQTILESVTSQKCYCKDLNHLQVKLKDLLLEKKFLFVLDDVWNEDYIYWCTLKTSFGSGACGSKIIVTTRNERIARMMGTVPNYYLQLMTEEDCWSLFVRHAFDSVDPIAYPDLEEIGRQIVRKCKGLPLAVKCLGGLLRSELNPREWENVLMSDVWELSEKECNILPALWLSYFYLPSHLKRCFAYCSIFPKGYQFEKENLTLLWMSENLLEPHQRKSAEEVGDEYFNYLLSRSLFQRHETWGFTMHDLVNDLAKFVSGDFVLRLDDSYSLDVAKKARYLSYMRRNIPNMKNLDALFENKYLRTFLPLGCCSSLNSQQELSFRCLEVSKTMQYLRALSLSEYSITKLPNSFGNLRLLRYLDLSSTDVREIPYSVCTLYNLQTLLLKSCQNLSGLPHSIGKLKHLRYLDLSYTKIKEIPDTVCNFHNLYTLLLSSCTMLTRLPTNLACLSNLRHIHIERTCLKEMPLHMSRMKCLRTLSDFVVSKDSGCNIKELKEFQSLHGSLFISRLQNIVDVEDILKANLKDKSCLDQLSLGWDGNADDSQKEREVLNGLQPHTNLKKLCIRNYGGTRFPNWVGHHSFCGMVEVVLSNCRNCYLLPTLGQLPSLERLDVGGFDMLETIGEEFYSDGGSCSVAKPFKSLKYLGFSKMPQWKKWSVVGGDGEDKVFSCLKKLNLFQCPKLDGAYFPHYLPALTSLRISGCDQLVTSFPRLKSPVLHLLMIFNCQELWSFPRGDLPSNIRSIEIHGCKKLESFSGEGWPSNLKSLLISDCGKLFAPDMKWNLQALTSLTSLRIISIEESLVSFPEEGLFPTTLTHLELNNLQNLKSLNDKAFQHLISLKELRISFCNKLWCIPEGLPASLCLLVVYECDLLKQRCQRGIGEDWLKIAHIPCIQIDQESL</sequence>
<keyword evidence="11" id="KW-1185">Reference proteome</keyword>
<evidence type="ECO:0000256" key="5">
    <source>
        <dbReference type="ARBA" id="ARBA00022840"/>
    </source>
</evidence>
<dbReference type="SUPFAM" id="SSF52540">
    <property type="entry name" value="P-loop containing nucleoside triphosphate hydrolases"/>
    <property type="match status" value="1"/>
</dbReference>
<organism evidence="11 12">
    <name type="scientific">Ziziphus jujuba</name>
    <name type="common">Chinese jujube</name>
    <name type="synonym">Ziziphus sativa</name>
    <dbReference type="NCBI Taxonomy" id="326968"/>
    <lineage>
        <taxon>Eukaryota</taxon>
        <taxon>Viridiplantae</taxon>
        <taxon>Streptophyta</taxon>
        <taxon>Embryophyta</taxon>
        <taxon>Tracheophyta</taxon>
        <taxon>Spermatophyta</taxon>
        <taxon>Magnoliopsida</taxon>
        <taxon>eudicotyledons</taxon>
        <taxon>Gunneridae</taxon>
        <taxon>Pentapetalae</taxon>
        <taxon>rosids</taxon>
        <taxon>fabids</taxon>
        <taxon>Rosales</taxon>
        <taxon>Rhamnaceae</taxon>
        <taxon>Paliureae</taxon>
        <taxon>Ziziphus</taxon>
    </lineage>
</organism>
<evidence type="ECO:0000259" key="8">
    <source>
        <dbReference type="Pfam" id="PF23559"/>
    </source>
</evidence>
<feature type="domain" description="Disease resistance protein winged helix" evidence="8">
    <location>
        <begin position="421"/>
        <end position="486"/>
    </location>
</feature>
<keyword evidence="1" id="KW-0433">Leucine-rich repeat</keyword>
<dbReference type="InterPro" id="IPR041118">
    <property type="entry name" value="Rx_N"/>
</dbReference>
<dbReference type="InterPro" id="IPR003591">
    <property type="entry name" value="Leu-rich_rpt_typical-subtyp"/>
</dbReference>
<dbReference type="Pfam" id="PF23559">
    <property type="entry name" value="WHD_DRP"/>
    <property type="match status" value="1"/>
</dbReference>
<dbReference type="PANTHER" id="PTHR36766:SF40">
    <property type="entry name" value="DISEASE RESISTANCE PROTEIN RGA3"/>
    <property type="match status" value="1"/>
</dbReference>
<gene>
    <name evidence="12" type="primary">LOC107417466</name>
</gene>
<dbReference type="Gene3D" id="1.10.8.430">
    <property type="entry name" value="Helical domain of apoptotic protease-activating factors"/>
    <property type="match status" value="1"/>
</dbReference>
<accession>A0ABM3IJ41</accession>
<name>A0ABM3IJ41_ZIZJJ</name>
<feature type="domain" description="Disease resistance N-terminal" evidence="7">
    <location>
        <begin position="11"/>
        <end position="101"/>
    </location>
</feature>
<dbReference type="InterPro" id="IPR042197">
    <property type="entry name" value="Apaf_helical"/>
</dbReference>